<dbReference type="InterPro" id="IPR000315">
    <property type="entry name" value="Znf_B-box"/>
</dbReference>
<keyword evidence="1" id="KW-0479">Metal-binding</keyword>
<evidence type="ECO:0000256" key="1">
    <source>
        <dbReference type="PROSITE-ProRule" id="PRU00024"/>
    </source>
</evidence>
<dbReference type="SUPFAM" id="SSF101898">
    <property type="entry name" value="NHL repeat"/>
    <property type="match status" value="1"/>
</dbReference>
<keyword evidence="1" id="KW-0862">Zinc</keyword>
<evidence type="ECO:0000313" key="4">
    <source>
        <dbReference type="Proteomes" id="UP001186944"/>
    </source>
</evidence>
<name>A0AA89CE82_PINIB</name>
<keyword evidence="4" id="KW-1185">Reference proteome</keyword>
<sequence length="445" mass="50456">MLRSDTKTIKLNLGLIVEISCLFQMSEAQSPLIFCKSCKENKKETKARALCYECHVLLCEDCSKKHLEVKGPNNHHLVDLLPFLSQPRPISESSLGIDDDDFLASDFVDDDFDETSISSDFIEESYDFLDDIVLSEDTVLLFGAQVALESIPLDQKIRQTSKEVDPRRLKANKCLEFSVKRPGDKKLVWVKGVVCLPNTIVVADINNNVLKLFNRDGKYLASTKLKDSISGITLVRGNIFATYGSHNKVYLWKVRGQTIFKIRKQIVSAKVSYPVGRSAYGICCNGSYYCLQHNNDNEVTILVAKGSRYRKIQMEEACDKTFYFGCDIHMTKTTNNIYVPCWHQNGVLCLTMEGKASWFCQLYGIPRGITEIKGTLCVADSEKVCLHLITKEGEYVQQLMTRRELGGRPSYICYGQDDKLYVSYDYSDDKSDTISVYAMDSEEQK</sequence>
<gene>
    <name evidence="3" type="ORF">FSP39_024095</name>
</gene>
<keyword evidence="1" id="KW-0863">Zinc-finger</keyword>
<dbReference type="Gene3D" id="2.120.10.30">
    <property type="entry name" value="TolB, C-terminal domain"/>
    <property type="match status" value="1"/>
</dbReference>
<organism evidence="3 4">
    <name type="scientific">Pinctada imbricata</name>
    <name type="common">Atlantic pearl-oyster</name>
    <name type="synonym">Pinctada martensii</name>
    <dbReference type="NCBI Taxonomy" id="66713"/>
    <lineage>
        <taxon>Eukaryota</taxon>
        <taxon>Metazoa</taxon>
        <taxon>Spiralia</taxon>
        <taxon>Lophotrochozoa</taxon>
        <taxon>Mollusca</taxon>
        <taxon>Bivalvia</taxon>
        <taxon>Autobranchia</taxon>
        <taxon>Pteriomorphia</taxon>
        <taxon>Pterioida</taxon>
        <taxon>Pterioidea</taxon>
        <taxon>Pteriidae</taxon>
        <taxon>Pinctada</taxon>
    </lineage>
</organism>
<dbReference type="PROSITE" id="PS50119">
    <property type="entry name" value="ZF_BBOX"/>
    <property type="match status" value="1"/>
</dbReference>
<dbReference type="Gene3D" id="4.10.830.40">
    <property type="match status" value="1"/>
</dbReference>
<proteinExistence type="predicted"/>
<evidence type="ECO:0000313" key="3">
    <source>
        <dbReference type="EMBL" id="KAK3109151.1"/>
    </source>
</evidence>
<protein>
    <recommendedName>
        <fullName evidence="2">B box-type domain-containing protein</fullName>
    </recommendedName>
</protein>
<accession>A0AA89CE82</accession>
<dbReference type="GO" id="GO:0008270">
    <property type="term" value="F:zinc ion binding"/>
    <property type="evidence" value="ECO:0007669"/>
    <property type="project" value="UniProtKB-KW"/>
</dbReference>
<reference evidence="3" key="1">
    <citation type="submission" date="2019-08" db="EMBL/GenBank/DDBJ databases">
        <title>The improved chromosome-level genome for the pearl oyster Pinctada fucata martensii using PacBio sequencing and Hi-C.</title>
        <authorList>
            <person name="Zheng Z."/>
        </authorList>
    </citation>
    <scope>NUCLEOTIDE SEQUENCE</scope>
    <source>
        <strain evidence="3">ZZ-2019</strain>
        <tissue evidence="3">Adductor muscle</tissue>
    </source>
</reference>
<dbReference type="EMBL" id="VSWD01000001">
    <property type="protein sequence ID" value="KAK3109151.1"/>
    <property type="molecule type" value="Genomic_DNA"/>
</dbReference>
<comment type="caution">
    <text evidence="3">The sequence shown here is derived from an EMBL/GenBank/DDBJ whole genome shotgun (WGS) entry which is preliminary data.</text>
</comment>
<dbReference type="AlphaFoldDB" id="A0AA89CE82"/>
<dbReference type="Proteomes" id="UP001186944">
    <property type="component" value="Unassembled WGS sequence"/>
</dbReference>
<dbReference type="InterPro" id="IPR011042">
    <property type="entry name" value="6-blade_b-propeller_TolB-like"/>
</dbReference>
<feature type="domain" description="B box-type" evidence="2">
    <location>
        <begin position="30"/>
        <end position="80"/>
    </location>
</feature>
<evidence type="ECO:0000259" key="2">
    <source>
        <dbReference type="PROSITE" id="PS50119"/>
    </source>
</evidence>